<keyword evidence="1" id="KW-0472">Membrane</keyword>
<protein>
    <submittedName>
        <fullName evidence="2">Uncharacterized protein</fullName>
    </submittedName>
</protein>
<accession>A0ABS0FFE0</accession>
<proteinExistence type="predicted"/>
<evidence type="ECO:0000256" key="1">
    <source>
        <dbReference type="SAM" id="Phobius"/>
    </source>
</evidence>
<feature type="transmembrane region" description="Helical" evidence="1">
    <location>
        <begin position="12"/>
        <end position="37"/>
    </location>
</feature>
<reference evidence="2 3" key="1">
    <citation type="submission" date="2020-11" db="EMBL/GenBank/DDBJ databases">
        <title>Kaistella gelatinilytica sp. nov., a flavobacterium isolated from Antarctic Soil.</title>
        <authorList>
            <person name="Li J."/>
        </authorList>
    </citation>
    <scope>NUCLEOTIDE SEQUENCE [LARGE SCALE GENOMIC DNA]</scope>
    <source>
        <strain evidence="2 3">G5-32</strain>
    </source>
</reference>
<evidence type="ECO:0000313" key="3">
    <source>
        <dbReference type="Proteomes" id="UP000660070"/>
    </source>
</evidence>
<dbReference type="PROSITE" id="PS51257">
    <property type="entry name" value="PROKAR_LIPOPROTEIN"/>
    <property type="match status" value="1"/>
</dbReference>
<keyword evidence="1" id="KW-0812">Transmembrane</keyword>
<organism evidence="2 3">
    <name type="scientific">Kaistella gelatinilytica</name>
    <dbReference type="NCBI Taxonomy" id="2787636"/>
    <lineage>
        <taxon>Bacteria</taxon>
        <taxon>Pseudomonadati</taxon>
        <taxon>Bacteroidota</taxon>
        <taxon>Flavobacteriia</taxon>
        <taxon>Flavobacteriales</taxon>
        <taxon>Weeksellaceae</taxon>
        <taxon>Chryseobacterium group</taxon>
        <taxon>Kaistella</taxon>
    </lineage>
</organism>
<comment type="caution">
    <text evidence="2">The sequence shown here is derived from an EMBL/GenBank/DDBJ whole genome shotgun (WGS) entry which is preliminary data.</text>
</comment>
<name>A0ABS0FFE0_9FLAO</name>
<dbReference type="RefSeq" id="WP_196080852.1">
    <property type="nucleotide sequence ID" value="NZ_JADPVI010000005.1"/>
</dbReference>
<dbReference type="EMBL" id="JADPVI010000005">
    <property type="protein sequence ID" value="MBF8458414.1"/>
    <property type="molecule type" value="Genomic_DNA"/>
</dbReference>
<gene>
    <name evidence="2" type="ORF">IV494_14615</name>
</gene>
<dbReference type="Proteomes" id="UP000660070">
    <property type="component" value="Unassembled WGS sequence"/>
</dbReference>
<sequence length="110" mass="12725">MAIRLLWASFTIIWIAILLWLGCSCGNCLGVFAYNLVEAIMTRCEHKVVFTEDERIIITDKSGNEIHMDTTGRNIYVTAPETSIPKSLFRWMPCEILAVELVKQEFWFNH</sequence>
<keyword evidence="3" id="KW-1185">Reference proteome</keyword>
<keyword evidence="1" id="KW-1133">Transmembrane helix</keyword>
<evidence type="ECO:0000313" key="2">
    <source>
        <dbReference type="EMBL" id="MBF8458414.1"/>
    </source>
</evidence>